<dbReference type="GO" id="GO:0003677">
    <property type="term" value="F:DNA binding"/>
    <property type="evidence" value="ECO:0007669"/>
    <property type="project" value="UniProtKB-KW"/>
</dbReference>
<feature type="domain" description="Helix-turn-helix" evidence="1">
    <location>
        <begin position="82"/>
        <end position="129"/>
    </location>
</feature>
<organism evidence="2 3">
    <name type="scientific">Saxibacter everestensis</name>
    <dbReference type="NCBI Taxonomy" id="2909229"/>
    <lineage>
        <taxon>Bacteria</taxon>
        <taxon>Bacillati</taxon>
        <taxon>Actinomycetota</taxon>
        <taxon>Actinomycetes</taxon>
        <taxon>Micrococcales</taxon>
        <taxon>Brevibacteriaceae</taxon>
        <taxon>Saxibacter</taxon>
    </lineage>
</organism>
<keyword evidence="3" id="KW-1185">Reference proteome</keyword>
<evidence type="ECO:0000313" key="2">
    <source>
        <dbReference type="EMBL" id="WGW11770.1"/>
    </source>
</evidence>
<gene>
    <name evidence="2" type="ORF">LWF01_17005</name>
</gene>
<dbReference type="NCBIfam" id="TIGR01764">
    <property type="entry name" value="excise"/>
    <property type="match status" value="1"/>
</dbReference>
<accession>A0ABY8QTP2</accession>
<dbReference type="Proteomes" id="UP001209083">
    <property type="component" value="Chromosome"/>
</dbReference>
<name>A0ABY8QTP2_9MICO</name>
<keyword evidence="2" id="KW-0238">DNA-binding</keyword>
<evidence type="ECO:0000313" key="3">
    <source>
        <dbReference type="Proteomes" id="UP001209083"/>
    </source>
</evidence>
<sequence>MASQSASPVFPQNNDSEIARDALVRLREFYNRHSDDEGPIDLAVEGGEHVTVPKGAVEMMMRVLAKMAAGEGVTIVPSHAELTTQQAANMLNVSRPHLIKLLQQGKIDFKMVGTHRRVRADSLRKYLRADDSKRRDAADELTALSQEMGLL</sequence>
<proteinExistence type="predicted"/>
<dbReference type="EMBL" id="CP090958">
    <property type="protein sequence ID" value="WGW11770.1"/>
    <property type="molecule type" value="Genomic_DNA"/>
</dbReference>
<dbReference type="Pfam" id="PF12728">
    <property type="entry name" value="HTH_17"/>
    <property type="match status" value="1"/>
</dbReference>
<dbReference type="InterPro" id="IPR041657">
    <property type="entry name" value="HTH_17"/>
</dbReference>
<protein>
    <submittedName>
        <fullName evidence="2">Excisionase family DNA-binding protein</fullName>
    </submittedName>
</protein>
<reference evidence="2 3" key="1">
    <citation type="submission" date="2023-05" db="EMBL/GenBank/DDBJ databases">
        <title>Lithophilousrod everest ZFBP1038 complete genpme.</title>
        <authorList>
            <person name="Tian M."/>
        </authorList>
    </citation>
    <scope>NUCLEOTIDE SEQUENCE [LARGE SCALE GENOMIC DNA]</scope>
    <source>
        <strain evidence="2 3">ZFBP1038</strain>
    </source>
</reference>
<dbReference type="RefSeq" id="WP_349638561.1">
    <property type="nucleotide sequence ID" value="NZ_CP090958.1"/>
</dbReference>
<dbReference type="InterPro" id="IPR010093">
    <property type="entry name" value="SinI_DNA-bd"/>
</dbReference>
<evidence type="ECO:0000259" key="1">
    <source>
        <dbReference type="Pfam" id="PF12728"/>
    </source>
</evidence>